<proteinExistence type="predicted"/>
<name>A0A0D0C2W2_9AGAM</name>
<accession>A0A0D0C2W2</accession>
<dbReference type="OrthoDB" id="1607513at2759"/>
<organism evidence="1 2">
    <name type="scientific">Paxillus rubicundulus Ve08.2h10</name>
    <dbReference type="NCBI Taxonomy" id="930991"/>
    <lineage>
        <taxon>Eukaryota</taxon>
        <taxon>Fungi</taxon>
        <taxon>Dikarya</taxon>
        <taxon>Basidiomycota</taxon>
        <taxon>Agaricomycotina</taxon>
        <taxon>Agaricomycetes</taxon>
        <taxon>Agaricomycetidae</taxon>
        <taxon>Boletales</taxon>
        <taxon>Paxilineae</taxon>
        <taxon>Paxillaceae</taxon>
        <taxon>Paxillus</taxon>
    </lineage>
</organism>
<sequence length="136" mass="15497">IEDPRFCQLILYCCPQNITDPDIPHHTKTYEVILNNFGMMFTVLQANLLMAMREMSFTADIWSSESLNPYLAVTAHWIGQDTETGMCKLSFKSTLIVLHYILGSYMGVEITRALLHLIDWAGICLDRVHAALLHHS</sequence>
<dbReference type="EMBL" id="KN826982">
    <property type="protein sequence ID" value="KIK77452.1"/>
    <property type="molecule type" value="Genomic_DNA"/>
</dbReference>
<keyword evidence="2" id="KW-1185">Reference proteome</keyword>
<dbReference type="Proteomes" id="UP000054538">
    <property type="component" value="Unassembled WGS sequence"/>
</dbReference>
<reference evidence="2" key="2">
    <citation type="submission" date="2015-01" db="EMBL/GenBank/DDBJ databases">
        <title>Evolutionary Origins and Diversification of the Mycorrhizal Mutualists.</title>
        <authorList>
            <consortium name="DOE Joint Genome Institute"/>
            <consortium name="Mycorrhizal Genomics Consortium"/>
            <person name="Kohler A."/>
            <person name="Kuo A."/>
            <person name="Nagy L.G."/>
            <person name="Floudas D."/>
            <person name="Copeland A."/>
            <person name="Barry K.W."/>
            <person name="Cichocki N."/>
            <person name="Veneault-Fourrey C."/>
            <person name="LaButti K."/>
            <person name="Lindquist E.A."/>
            <person name="Lipzen A."/>
            <person name="Lundell T."/>
            <person name="Morin E."/>
            <person name="Murat C."/>
            <person name="Riley R."/>
            <person name="Ohm R."/>
            <person name="Sun H."/>
            <person name="Tunlid A."/>
            <person name="Henrissat B."/>
            <person name="Grigoriev I.V."/>
            <person name="Hibbett D.S."/>
            <person name="Martin F."/>
        </authorList>
    </citation>
    <scope>NUCLEOTIDE SEQUENCE [LARGE SCALE GENOMIC DNA]</scope>
    <source>
        <strain evidence="2">Ve08.2h10</strain>
    </source>
</reference>
<dbReference type="AlphaFoldDB" id="A0A0D0C2W2"/>
<evidence type="ECO:0000313" key="1">
    <source>
        <dbReference type="EMBL" id="KIK77452.1"/>
    </source>
</evidence>
<dbReference type="HOGENOM" id="CLU_155624_0_2_1"/>
<feature type="non-terminal residue" evidence="1">
    <location>
        <position position="1"/>
    </location>
</feature>
<reference evidence="1 2" key="1">
    <citation type="submission" date="2014-04" db="EMBL/GenBank/DDBJ databases">
        <authorList>
            <consortium name="DOE Joint Genome Institute"/>
            <person name="Kuo A."/>
            <person name="Kohler A."/>
            <person name="Jargeat P."/>
            <person name="Nagy L.G."/>
            <person name="Floudas D."/>
            <person name="Copeland A."/>
            <person name="Barry K.W."/>
            <person name="Cichocki N."/>
            <person name="Veneault-Fourrey C."/>
            <person name="LaButti K."/>
            <person name="Lindquist E.A."/>
            <person name="Lipzen A."/>
            <person name="Lundell T."/>
            <person name="Morin E."/>
            <person name="Murat C."/>
            <person name="Sun H."/>
            <person name="Tunlid A."/>
            <person name="Henrissat B."/>
            <person name="Grigoriev I.V."/>
            <person name="Hibbett D.S."/>
            <person name="Martin F."/>
            <person name="Nordberg H.P."/>
            <person name="Cantor M.N."/>
            <person name="Hua S.X."/>
        </authorList>
    </citation>
    <scope>NUCLEOTIDE SEQUENCE [LARGE SCALE GENOMIC DNA]</scope>
    <source>
        <strain evidence="1 2">Ve08.2h10</strain>
    </source>
</reference>
<gene>
    <name evidence="1" type="ORF">PAXRUDRAFT_166810</name>
</gene>
<dbReference type="InParanoid" id="A0A0D0C2W2"/>
<evidence type="ECO:0000313" key="2">
    <source>
        <dbReference type="Proteomes" id="UP000054538"/>
    </source>
</evidence>
<protein>
    <submittedName>
        <fullName evidence="1">Uncharacterized protein</fullName>
    </submittedName>
</protein>